<evidence type="ECO:0000313" key="3">
    <source>
        <dbReference type="EMBL" id="APU68851.1"/>
    </source>
</evidence>
<dbReference type="InterPro" id="IPR002931">
    <property type="entry name" value="Transglutaminase-like"/>
</dbReference>
<dbReference type="OrthoDB" id="98874at2"/>
<evidence type="ECO:0000259" key="2">
    <source>
        <dbReference type="Pfam" id="PF12969"/>
    </source>
</evidence>
<dbReference type="Gene3D" id="3.10.620.30">
    <property type="match status" value="1"/>
</dbReference>
<dbReference type="Pfam" id="PF01841">
    <property type="entry name" value="Transglut_core"/>
    <property type="match status" value="1"/>
</dbReference>
<evidence type="ECO:0000313" key="4">
    <source>
        <dbReference type="Proteomes" id="UP000186230"/>
    </source>
</evidence>
<dbReference type="Gene3D" id="2.60.40.3140">
    <property type="match status" value="1"/>
</dbReference>
<gene>
    <name evidence="3" type="ORF">GRFL_2127</name>
</gene>
<dbReference type="Gene3D" id="2.60.120.1130">
    <property type="match status" value="1"/>
</dbReference>
<name>A0A1L7I5H4_9FLAO</name>
<dbReference type="InterPro" id="IPR024618">
    <property type="entry name" value="DUF3857"/>
</dbReference>
<feature type="domain" description="Transglutaminase-like" evidence="1">
    <location>
        <begin position="300"/>
        <end position="374"/>
    </location>
</feature>
<dbReference type="RefSeq" id="WP_083644576.1">
    <property type="nucleotide sequence ID" value="NZ_AMRU01000006.1"/>
</dbReference>
<dbReference type="Pfam" id="PF12969">
    <property type="entry name" value="DUF3857"/>
    <property type="match status" value="1"/>
</dbReference>
<protein>
    <submittedName>
        <fullName evidence="3">Uncharacterized protein</fullName>
    </submittedName>
</protein>
<dbReference type="STRING" id="1229726.GRFL_2127"/>
<dbReference type="Proteomes" id="UP000186230">
    <property type="component" value="Chromosome"/>
</dbReference>
<dbReference type="EMBL" id="CP016359">
    <property type="protein sequence ID" value="APU68851.1"/>
    <property type="molecule type" value="Genomic_DNA"/>
</dbReference>
<dbReference type="AlphaFoldDB" id="A0A1L7I5H4"/>
<feature type="domain" description="DUF3857" evidence="2">
    <location>
        <begin position="69"/>
        <end position="196"/>
    </location>
</feature>
<organism evidence="3 4">
    <name type="scientific">Christiangramia flava JLT2011</name>
    <dbReference type="NCBI Taxonomy" id="1229726"/>
    <lineage>
        <taxon>Bacteria</taxon>
        <taxon>Pseudomonadati</taxon>
        <taxon>Bacteroidota</taxon>
        <taxon>Flavobacteriia</taxon>
        <taxon>Flavobacteriales</taxon>
        <taxon>Flavobacteriaceae</taxon>
        <taxon>Christiangramia</taxon>
    </lineage>
</organism>
<proteinExistence type="predicted"/>
<sequence>MNKLQFLIVFLLVGGMTHAQNYKFGKVSEEEVAEKEHPKDKNADAAVLYKYERVYYDYVPNTGFQLVKEVEERIKIYNKDGFDWATKEIKTFKDGTKKEDVSRIKGSTYNLENGKMVEVKLDKDAVIDEESNRFRNTTKFTMPAVKEGSVLEYKYTVFSPFIGNMDDTYLQYPVPINKLYVTVSIPEFFIFGKYLNNKAPLYIPVKEGKEYFKFGNMDYLQNTYLIEEENIPALKEESHVDYLRNYAAILKWELQMLKFPNQPLENLSTTWEGVVKTIYNDHGISREVNRTGFFEEELDPIISKISDPQKKAQAVFNFVKQKMGWNSYIGYNSDLGTKKAYKEGQGNTADVNLMLTAMLKYAGLQSHPVLVSTPANGIPLFPTRNGFNYVVSSVEINGKLFLLDATDPSASIGELPKRARNWQGRLIREDGSSDWVNLNPNYMSSKITRFNLKFEDGQIVGKHFLTMDGLHAKNYRSSHAGEKADDLLNATAEARNDCEISEFDVKNLDAVGAEVTENYSFTTYAGKEQIGDKIYFKPLMFETMNENPFKSEERIYPIFFDFPSRNKKTINIMVPEGFEVVSVPESQIVKLKDNAGEFRYIVNKSGNFIRVESELSMAQTVFNPADYEYLKKFYDNMIKKQNETIVLGKISEDGSKERTDSGR</sequence>
<evidence type="ECO:0000259" key="1">
    <source>
        <dbReference type="Pfam" id="PF01841"/>
    </source>
</evidence>
<keyword evidence="4" id="KW-1185">Reference proteome</keyword>
<accession>A0A1L7I5H4</accession>
<reference evidence="3 4" key="1">
    <citation type="submission" date="2016-07" db="EMBL/GenBank/DDBJ databases">
        <title>Multi-omics approach to identify versatile polysaccharide utilization systems of a marine flavobacterium Gramella flava.</title>
        <authorList>
            <person name="Tang K."/>
        </authorList>
    </citation>
    <scope>NUCLEOTIDE SEQUENCE [LARGE SCALE GENOMIC DNA]</scope>
    <source>
        <strain evidence="3 4">JLT2011</strain>
    </source>
</reference>
<dbReference type="KEGG" id="gfl:GRFL_2127"/>